<dbReference type="AlphaFoldDB" id="M1K9Q4"/>
<reference evidence="1" key="1">
    <citation type="journal article" date="2013" name="Eukaryot. Cell">
        <title>Extremely Reduced Levels of Heterozygosity in the Vertebrate Pathogen Encephalitozoon cuniculi.</title>
        <authorList>
            <person name="Selman M."/>
            <person name="Sak B."/>
            <person name="Kvac M."/>
            <person name="Farinelli L."/>
            <person name="Weiss L.M."/>
            <person name="Corradi N."/>
        </authorList>
    </citation>
    <scope>NUCLEOTIDE SEQUENCE</scope>
</reference>
<dbReference type="VEuPathDB" id="MicrosporidiaDB:AEWQ_071850"/>
<proteinExistence type="predicted"/>
<sequence length="147" mass="16486">MDISCYGWGNPLLFGTCPATTFRCSPGIQVIVFPFLLKGHSIVGLPTAKFSDLKRKTKRGSLGVYDGQCGVQPDDRFERLFDERMGGYLEDVSSGVSRIYASRNKMFASCWRWCTKRIPLERRGDGQMARYGERTIKMVDGAKGCLP</sequence>
<dbReference type="VEuPathDB" id="MicrosporidiaDB:ECU10_0040"/>
<dbReference type="EMBL" id="KC513610">
    <property type="protein sequence ID" value="AGE95890.1"/>
    <property type="molecule type" value="Genomic_DNA"/>
</dbReference>
<protein>
    <submittedName>
        <fullName evidence="1">Uncharacterized protein</fullName>
    </submittedName>
</protein>
<evidence type="ECO:0000313" key="1">
    <source>
        <dbReference type="EMBL" id="AGE95890.1"/>
    </source>
</evidence>
<dbReference type="VEuPathDB" id="MicrosporidiaDB:AEWR_060020"/>
<name>M1K9Q4_ENCCN</name>
<accession>M1K9Q4</accession>
<dbReference type="VEuPathDB" id="MicrosporidiaDB:AEWD_060020"/>
<dbReference type="VEuPathDB" id="MicrosporidiaDB:M970_061620"/>
<gene>
    <name evidence="1" type="ORF">ECU07_1860</name>
</gene>
<organism evidence="1">
    <name type="scientific">Encephalitozoon cuniculi</name>
    <name type="common">Microsporidian parasite</name>
    <dbReference type="NCBI Taxonomy" id="6035"/>
    <lineage>
        <taxon>Eukaryota</taxon>
        <taxon>Fungi</taxon>
        <taxon>Fungi incertae sedis</taxon>
        <taxon>Microsporidia</taxon>
        <taxon>Unikaryonidae</taxon>
        <taxon>Encephalitozoon</taxon>
    </lineage>
</organism>